<proteinExistence type="predicted"/>
<gene>
    <name evidence="1" type="ORF">MGM1_4240</name>
</gene>
<dbReference type="Proteomes" id="UP000030066">
    <property type="component" value="Chromosome"/>
</dbReference>
<evidence type="ECO:0000313" key="1">
    <source>
        <dbReference type="EMBL" id="AIV03790.1"/>
    </source>
</evidence>
<reference evidence="1 2" key="1">
    <citation type="journal article" date="2014" name="PLoS ONE">
        <title>An emerging Mycoplasma associated with trichomoniasis, vaginal infection and disease.</title>
        <authorList>
            <consortium name="Vaginal Microbiome Consortium"/>
            <person name="Fettweis J.M."/>
            <person name="Serrano M.G."/>
            <person name="Huang B."/>
            <person name="Brooks J.P."/>
            <person name="Glascock A.L."/>
            <person name="Sheth N.U."/>
            <person name="Strauss J.F.III."/>
            <person name="Jefferson K.K."/>
            <person name="Buck G.A."/>
        </authorList>
    </citation>
    <scope>NUCLEOTIDE SEQUENCE [LARGE SCALE GENOMIC DNA]</scope>
    <source>
        <strain evidence="1 2">VCU_M1</strain>
    </source>
</reference>
<dbReference type="STRING" id="1318617.MGM1_4240"/>
<name>A0A097ST73_9BACT</name>
<keyword evidence="2" id="KW-1185">Reference proteome</keyword>
<evidence type="ECO:0000313" key="2">
    <source>
        <dbReference type="Proteomes" id="UP000030066"/>
    </source>
</evidence>
<dbReference type="EMBL" id="CP007711">
    <property type="protein sequence ID" value="AIV03790.1"/>
    <property type="molecule type" value="Genomic_DNA"/>
</dbReference>
<dbReference type="AlphaFoldDB" id="A0A097ST73"/>
<dbReference type="KEGG" id="mgj:MGM1_4240"/>
<protein>
    <submittedName>
        <fullName evidence="1">Uncharacterized protein</fullName>
    </submittedName>
</protein>
<dbReference type="HOGENOM" id="CLU_2104543_0_0_14"/>
<organism evidence="1 2">
    <name type="scientific">Candidatus Malacoplasma girerdii</name>
    <dbReference type="NCBI Taxonomy" id="1318617"/>
    <lineage>
        <taxon>Bacteria</taxon>
        <taxon>Bacillati</taxon>
        <taxon>Mycoplasmatota</taxon>
        <taxon>Mycoplasmoidales</taxon>
        <taxon>Mycoplasmoidaceae</taxon>
        <taxon>Malacoplasma</taxon>
    </lineage>
</organism>
<accession>A0A097ST73</accession>
<sequence length="115" mass="13004">MPILAYIKKKTFNSSQYEHENHGYGWWAIGKSSGIDRPYSGLYIGAGVISDVIPGEQQFDSAFGLSKVLITKKINLNNNLSFFNCFSLRKVEFIDDKTAAQIAIVMMVFFEIQKI</sequence>